<dbReference type="CDD" id="cd01061">
    <property type="entry name" value="RNase_T2_euk"/>
    <property type="match status" value="1"/>
</dbReference>
<dbReference type="OrthoDB" id="435754at2759"/>
<keyword evidence="6" id="KW-1185">Reference proteome</keyword>
<sequence>MRTWGKWFVVLLVMLIGSAQTNARRRKNPRNRRVNATKNSTAFDVLIFTQHWPQTVCYTWKQESPDHSCDLPHDDEWTIHGLWPTKFHKLGPQFCNPSLHFNVAALSPIQKEMEVKWIDVENGTKPFSFWKHEWQKHGTCSAVLEPLNTELKYFEMGLKLLDVYDMKHVLEKADIHPGLSYPVQAFLDGVYKVLGKKCQVECVSNKKEKKSYLFEIRICFDKSLNLIDCDGVAGFPTNCSPKRQILYPGTVPIEYHVLQI</sequence>
<dbReference type="InterPro" id="IPR036430">
    <property type="entry name" value="RNase_T2-like_sf"/>
</dbReference>
<dbReference type="PANTHER" id="PTHR11240:SF22">
    <property type="entry name" value="RIBONUCLEASE T2"/>
    <property type="match status" value="1"/>
</dbReference>
<dbReference type="GO" id="GO:0003723">
    <property type="term" value="F:RNA binding"/>
    <property type="evidence" value="ECO:0007669"/>
    <property type="project" value="InterPro"/>
</dbReference>
<proteinExistence type="inferred from homology"/>
<dbReference type="GeneID" id="105273819"/>
<dbReference type="SUPFAM" id="SSF55895">
    <property type="entry name" value="Ribonuclease Rh-like"/>
    <property type="match status" value="1"/>
</dbReference>
<feature type="active site" evidence="3">
    <location>
        <position position="137"/>
    </location>
</feature>
<feature type="signal peptide" evidence="5">
    <location>
        <begin position="1"/>
        <end position="23"/>
    </location>
</feature>
<dbReference type="PANTHER" id="PTHR11240">
    <property type="entry name" value="RIBONUCLEASE T2"/>
    <property type="match status" value="1"/>
</dbReference>
<dbReference type="InterPro" id="IPR033697">
    <property type="entry name" value="Ribonuclease_T2_eukaryotic"/>
</dbReference>
<evidence type="ECO:0000256" key="5">
    <source>
        <dbReference type="SAM" id="SignalP"/>
    </source>
</evidence>
<dbReference type="PROSITE" id="PS00531">
    <property type="entry name" value="RNASE_T2_2"/>
    <property type="match status" value="1"/>
</dbReference>
<dbReference type="InterPro" id="IPR018188">
    <property type="entry name" value="RNase_T2_His_AS_1"/>
</dbReference>
<dbReference type="GO" id="GO:0033897">
    <property type="term" value="F:ribonuclease T2 activity"/>
    <property type="evidence" value="ECO:0007669"/>
    <property type="project" value="InterPro"/>
</dbReference>
<dbReference type="Pfam" id="PF00445">
    <property type="entry name" value="Ribonuclease_T2"/>
    <property type="match status" value="1"/>
</dbReference>
<dbReference type="InterPro" id="IPR001568">
    <property type="entry name" value="RNase_T2-like"/>
</dbReference>
<evidence type="ECO:0000313" key="6">
    <source>
        <dbReference type="Proteomes" id="UP000694866"/>
    </source>
</evidence>
<evidence type="ECO:0000256" key="1">
    <source>
        <dbReference type="ARBA" id="ARBA00007469"/>
    </source>
</evidence>
<organism evidence="6 7">
    <name type="scientific">Fopius arisanus</name>
    <dbReference type="NCBI Taxonomy" id="64838"/>
    <lineage>
        <taxon>Eukaryota</taxon>
        <taxon>Metazoa</taxon>
        <taxon>Ecdysozoa</taxon>
        <taxon>Arthropoda</taxon>
        <taxon>Hexapoda</taxon>
        <taxon>Insecta</taxon>
        <taxon>Pterygota</taxon>
        <taxon>Neoptera</taxon>
        <taxon>Endopterygota</taxon>
        <taxon>Hymenoptera</taxon>
        <taxon>Apocrita</taxon>
        <taxon>Ichneumonoidea</taxon>
        <taxon>Braconidae</taxon>
        <taxon>Opiinae</taxon>
        <taxon>Fopius</taxon>
    </lineage>
</organism>
<keyword evidence="2" id="KW-1015">Disulfide bond</keyword>
<comment type="similarity">
    <text evidence="1 4">Belongs to the RNase T2 family.</text>
</comment>
<dbReference type="AlphaFoldDB" id="A0A9R1TTJ8"/>
<protein>
    <submittedName>
        <fullName evidence="7">Ribonuclease Oy-like</fullName>
    </submittedName>
</protein>
<feature type="chain" id="PRO_5040230305" evidence="5">
    <location>
        <begin position="24"/>
        <end position="260"/>
    </location>
</feature>
<dbReference type="PROSITE" id="PS00530">
    <property type="entry name" value="RNASE_T2_1"/>
    <property type="match status" value="1"/>
</dbReference>
<dbReference type="GO" id="GO:0006401">
    <property type="term" value="P:RNA catabolic process"/>
    <property type="evidence" value="ECO:0007669"/>
    <property type="project" value="TreeGrafter"/>
</dbReference>
<keyword evidence="5" id="KW-0732">Signal</keyword>
<dbReference type="InterPro" id="IPR033130">
    <property type="entry name" value="RNase_T2_His_AS_2"/>
</dbReference>
<reference evidence="7" key="1">
    <citation type="submission" date="2025-08" db="UniProtKB">
        <authorList>
            <consortium name="RefSeq"/>
        </authorList>
    </citation>
    <scope>IDENTIFICATION</scope>
    <source>
        <strain evidence="7">USDA-PBARC FA_bdor</strain>
        <tissue evidence="7">Whole organism</tissue>
    </source>
</reference>
<feature type="active site" evidence="3">
    <location>
        <position position="80"/>
    </location>
</feature>
<dbReference type="Proteomes" id="UP000694866">
    <property type="component" value="Unplaced"/>
</dbReference>
<evidence type="ECO:0000256" key="3">
    <source>
        <dbReference type="PIRSR" id="PIRSR633697-1"/>
    </source>
</evidence>
<evidence type="ECO:0000256" key="2">
    <source>
        <dbReference type="ARBA" id="ARBA00023157"/>
    </source>
</evidence>
<dbReference type="GO" id="GO:0005576">
    <property type="term" value="C:extracellular region"/>
    <property type="evidence" value="ECO:0007669"/>
    <property type="project" value="TreeGrafter"/>
</dbReference>
<accession>A0A9R1TTJ8</accession>
<dbReference type="RefSeq" id="XP_011314773.1">
    <property type="nucleotide sequence ID" value="XM_011316471.1"/>
</dbReference>
<feature type="active site" evidence="3">
    <location>
        <position position="133"/>
    </location>
</feature>
<name>A0A9R1TTJ8_9HYME</name>
<dbReference type="Gene3D" id="3.90.730.10">
    <property type="entry name" value="Ribonuclease T2-like"/>
    <property type="match status" value="1"/>
</dbReference>
<evidence type="ECO:0000313" key="7">
    <source>
        <dbReference type="RefSeq" id="XP_011314773.1"/>
    </source>
</evidence>
<gene>
    <name evidence="7" type="primary">LOC105273819</name>
</gene>
<dbReference type="KEGG" id="fas:105273819"/>
<evidence type="ECO:0000256" key="4">
    <source>
        <dbReference type="RuleBase" id="RU004328"/>
    </source>
</evidence>